<evidence type="ECO:0000313" key="3">
    <source>
        <dbReference type="Proteomes" id="UP001165367"/>
    </source>
</evidence>
<protein>
    <recommendedName>
        <fullName evidence="4">DUF4890 domain-containing protein</fullName>
    </recommendedName>
</protein>
<keyword evidence="1" id="KW-0732">Signal</keyword>
<organism evidence="2 3">
    <name type="scientific">Terrimonas ginsenosidimutans</name>
    <dbReference type="NCBI Taxonomy" id="2908004"/>
    <lineage>
        <taxon>Bacteria</taxon>
        <taxon>Pseudomonadati</taxon>
        <taxon>Bacteroidota</taxon>
        <taxon>Chitinophagia</taxon>
        <taxon>Chitinophagales</taxon>
        <taxon>Chitinophagaceae</taxon>
        <taxon>Terrimonas</taxon>
    </lineage>
</organism>
<gene>
    <name evidence="2" type="ORF">LZZ85_01335</name>
</gene>
<comment type="caution">
    <text evidence="2">The sequence shown here is derived from an EMBL/GenBank/DDBJ whole genome shotgun (WGS) entry which is preliminary data.</text>
</comment>
<sequence>MKKLAMALLVSAFFAAPAMAQDRDKSHEEWDNKIKTELALTPDQVTKYDALSKEYEGKISEIKNDATLNEDAQKERKMALKKEKETKMAEFLTPEQQAKFKEIMKKKKKDKDKSKDNS</sequence>
<proteinExistence type="predicted"/>
<feature type="signal peptide" evidence="1">
    <location>
        <begin position="1"/>
        <end position="20"/>
    </location>
</feature>
<accession>A0ABS9KKP4</accession>
<name>A0ABS9KKP4_9BACT</name>
<evidence type="ECO:0008006" key="4">
    <source>
        <dbReference type="Google" id="ProtNLM"/>
    </source>
</evidence>
<dbReference type="EMBL" id="JAKLTR010000001">
    <property type="protein sequence ID" value="MCG2612894.1"/>
    <property type="molecule type" value="Genomic_DNA"/>
</dbReference>
<dbReference type="RefSeq" id="WP_237868121.1">
    <property type="nucleotide sequence ID" value="NZ_JAKLTR010000001.1"/>
</dbReference>
<dbReference type="Proteomes" id="UP001165367">
    <property type="component" value="Unassembled WGS sequence"/>
</dbReference>
<evidence type="ECO:0000313" key="2">
    <source>
        <dbReference type="EMBL" id="MCG2612894.1"/>
    </source>
</evidence>
<evidence type="ECO:0000256" key="1">
    <source>
        <dbReference type="SAM" id="SignalP"/>
    </source>
</evidence>
<reference evidence="2" key="1">
    <citation type="submission" date="2022-01" db="EMBL/GenBank/DDBJ databases">
        <authorList>
            <person name="Jo J.-H."/>
            <person name="Im W.-T."/>
        </authorList>
    </citation>
    <scope>NUCLEOTIDE SEQUENCE</scope>
    <source>
        <strain evidence="2">NA20</strain>
    </source>
</reference>
<keyword evidence="3" id="KW-1185">Reference proteome</keyword>
<feature type="chain" id="PRO_5047017524" description="DUF4890 domain-containing protein" evidence="1">
    <location>
        <begin position="21"/>
        <end position="118"/>
    </location>
</feature>